<dbReference type="InterPro" id="IPR013103">
    <property type="entry name" value="RVT_2"/>
</dbReference>
<dbReference type="Gene3D" id="1.10.510.10">
    <property type="entry name" value="Transferase(Phosphotransferase) domain 1"/>
    <property type="match status" value="1"/>
</dbReference>
<feature type="domain" description="Protein kinase" evidence="26">
    <location>
        <begin position="591"/>
        <end position="991"/>
    </location>
</feature>
<dbReference type="SUPFAM" id="SSF52058">
    <property type="entry name" value="L domain-like"/>
    <property type="match status" value="2"/>
</dbReference>
<keyword evidence="5" id="KW-0134">Cell wall</keyword>
<dbReference type="InterPro" id="IPR012337">
    <property type="entry name" value="RNaseH-like_sf"/>
</dbReference>
<evidence type="ECO:0000256" key="17">
    <source>
        <dbReference type="ARBA" id="ARBA00023136"/>
    </source>
</evidence>
<feature type="domain" description="Integrase catalytic" evidence="27">
    <location>
        <begin position="1273"/>
        <end position="1436"/>
    </location>
</feature>
<evidence type="ECO:0000256" key="15">
    <source>
        <dbReference type="ARBA" id="ARBA00022840"/>
    </source>
</evidence>
<dbReference type="EMBL" id="OIVN01002510">
    <property type="protein sequence ID" value="SPD04221.1"/>
    <property type="molecule type" value="Genomic_DNA"/>
</dbReference>
<dbReference type="FunFam" id="3.80.10.10:FF:000177">
    <property type="entry name" value="Leucine-rich repeat receptor-like serine/threonine-protein kinase At1g17230"/>
    <property type="match status" value="1"/>
</dbReference>
<protein>
    <recommendedName>
        <fullName evidence="4">non-specific serine/threonine protein kinase</fullName>
        <ecNumber evidence="4">2.7.11.1</ecNumber>
    </recommendedName>
</protein>
<name>A0A2N9GXW4_FAGSY</name>
<dbReference type="InterPro" id="IPR036397">
    <property type="entry name" value="RNaseH_sf"/>
</dbReference>
<keyword evidence="14" id="KW-0418">Kinase</keyword>
<keyword evidence="12" id="KW-0677">Repeat</keyword>
<dbReference type="InterPro" id="IPR025724">
    <property type="entry name" value="GAG-pre-integrase_dom"/>
</dbReference>
<dbReference type="GO" id="GO:0005524">
    <property type="term" value="F:ATP binding"/>
    <property type="evidence" value="ECO:0007669"/>
    <property type="project" value="UniProtKB-UniRule"/>
</dbReference>
<proteinExistence type="inferred from homology"/>
<dbReference type="GO" id="GO:0003676">
    <property type="term" value="F:nucleic acid binding"/>
    <property type="evidence" value="ECO:0007669"/>
    <property type="project" value="InterPro"/>
</dbReference>
<organism evidence="28">
    <name type="scientific">Fagus sylvatica</name>
    <name type="common">Beechnut</name>
    <dbReference type="NCBI Taxonomy" id="28930"/>
    <lineage>
        <taxon>Eukaryota</taxon>
        <taxon>Viridiplantae</taxon>
        <taxon>Streptophyta</taxon>
        <taxon>Embryophyta</taxon>
        <taxon>Tracheophyta</taxon>
        <taxon>Spermatophyta</taxon>
        <taxon>Magnoliopsida</taxon>
        <taxon>eudicotyledons</taxon>
        <taxon>Gunneridae</taxon>
        <taxon>Pentapetalae</taxon>
        <taxon>rosids</taxon>
        <taxon>fabids</taxon>
        <taxon>Fagales</taxon>
        <taxon>Fagaceae</taxon>
        <taxon>Fagus</taxon>
    </lineage>
</organism>
<evidence type="ECO:0000256" key="23">
    <source>
        <dbReference type="PROSITE-ProRule" id="PRU10141"/>
    </source>
</evidence>
<evidence type="ECO:0000313" key="28">
    <source>
        <dbReference type="EMBL" id="SPD04221.1"/>
    </source>
</evidence>
<evidence type="ECO:0000256" key="1">
    <source>
        <dbReference type="ARBA" id="ARBA00004162"/>
    </source>
</evidence>
<evidence type="ECO:0000256" key="2">
    <source>
        <dbReference type="ARBA" id="ARBA00004191"/>
    </source>
</evidence>
<dbReference type="Pfam" id="PF07727">
    <property type="entry name" value="RVT_2"/>
    <property type="match status" value="1"/>
</dbReference>
<evidence type="ECO:0000256" key="11">
    <source>
        <dbReference type="ARBA" id="ARBA00022729"/>
    </source>
</evidence>
<feature type="transmembrane region" description="Helical" evidence="25">
    <location>
        <begin position="12"/>
        <end position="33"/>
    </location>
</feature>
<evidence type="ECO:0000256" key="18">
    <source>
        <dbReference type="ARBA" id="ARBA00023170"/>
    </source>
</evidence>
<dbReference type="InterPro" id="IPR057670">
    <property type="entry name" value="SH3_retrovirus"/>
</dbReference>
<dbReference type="SUPFAM" id="SSF53098">
    <property type="entry name" value="Ribonuclease H-like"/>
    <property type="match status" value="1"/>
</dbReference>
<reference evidence="28" key="1">
    <citation type="submission" date="2018-02" db="EMBL/GenBank/DDBJ databases">
        <authorList>
            <person name="Cohen D.B."/>
            <person name="Kent A.D."/>
        </authorList>
    </citation>
    <scope>NUCLEOTIDE SEQUENCE</scope>
</reference>
<evidence type="ECO:0000256" key="21">
    <source>
        <dbReference type="ARBA" id="ARBA00047899"/>
    </source>
</evidence>
<sequence>MASLHKKQSTVFEVLFSRIVVMVSLSYFAAFFASSFVAAAARDEVGNEAEALLKWKASLDNQSQSLLSSWGGGHPSNWVGIACDESGSLTDLNLSSLGLRGTLYDLSFSTFPNLLTIDLSNNSLYGTIPDQIGNISKLTYLNLAVNNLSGTTTSSIGNLSKLSQLVLNDNQISERIPPEIHLLTSLQRLYFSRNLLSGSIPQEIGTMRALVNLCLDSNNLTGPIPPSIGNLGNLFDLYLHKNKLSGSIPHEIGKLHNLGQLFLTRNNLSGSIPQEVGTMRSLIDLDLSDNFLNGAIPVSIGNLSNLQYIYLYGNYISGSIPEELGLLRNLIVLQLLFNNLSGTIPTTIGNLTKLTYFSLSMNKLNGSLPSEMNNIIYLSNLQLGPIPKSLKNCTSLIRVRLDGNQLTGNITEDFGIYPSLSYIDVSDNNLYGELSSNWGQCHNLTCLRVSNNKIFGSIPPELSEATQLGELDLSSNHLTGKIPKEFGRLKSLLKLLLSNNQLSGNIPSEIGMLSHITDLNLAANYLSGLIPKQLGQCSELLLLNLSKNKLEGRIPFDIGTLRSLENLDLSQNVLVGEIPPQLGDLPRLERLNLSHNNLSGSIPSTFDDMSSLTSIDISYNELQGPIPNIKAFREASNEAFRNNKVPCICRQRVRKTESMPRDLQNGDIFSIWSYDGKMVYENIIEATEEFDSKYCIGVGGYGSVYKADLPTNQVVAVKKLHPLPDGETSNKKTFTRSLVQLLNSEEQAKAFDWIKRVNVVKDVANALSYMHHDCSLPIIHRDISSKNVLLDLEYVAHISDFGTARLLKPDSVKTGQSCRAINIAFMANNETLSSGSTLPLGSSVNLSDDPANKSMVMALTAKNKVGFVNGLIEQPKDESLPAYNAWVRCNTMVISWLLNSLSKDIASSVIYANTAREIWDDLKERFAQGNGPRIFEIQKSISTLSQDQSSVSNYYTRLKSLWDELNNFRSIPDCSCGALKVLLDNKQHEYVMQFLMGLNDSFTHVRAQILMTDPLPTITKAFALVVQEERQRNINIPSLAPAGDSVALFTRGEAPRNHYGGKRPVHQERKTSMQSLNPSALYTSPVPTVACYAVFSGFFEPFTATNVQPNSHARIKMPSSSTPHQAASAISQFMADHMVHSLSKFSSVISTINTYIHLPNGEKALATHIGTVQDLVAWKRIGLGRKRNGLYFLQVSTTATKPHSFPSVAVHTAVNNTPTFDVWHHRLGHPSSSRLSLLKHVINDLVIPSANEHCKVCHISKQKRLPFTNSVHVTAMPFELIHCDIWGPYHVPTLDDQKYFLTIVDDFTRCTWVFLMKQKSETVSLIQSFFTLIKTQFSATIKKIRSDNGLEFHMPSFYAQHGTLHQKSCVGTPQQNATVERKHQHLLAVARALRFQANLPLPFWGYCVLTATHLINRTPTPLLANKSPFEVLFNKSPNYSYLRVFGCLCYATTLSHNRHKFAPRSIQCIMLGYPQGIKGYRLLNLSTRQIFVSRDVIFYENSFPFHTSCTLPTTSIVLPHPITDTPTAISPISFDSDNSALSLSDHNSPALSDQVSISLHSSPSHSPLHNTSQPASAVSVPLSTPTVPIPENMVPSHLSIVPAIRKSTRPHKAPSYLQEFHCNSASLSTASHPSSTAAQVPIGSKWVFKVKLKSDGSLERYKARLVAKGYNQKEGFDYFETFSPVAKFVTVRSLLAIAAVKGWSLYQLDVNNAFLHDDILIASSDIAAVTKLKQFLDAQFKLKDLGPVRYFLGLEIARSTQGISVSQRKYALEVLEDAGLLGCKPAKCPMDQNLKLSKLEGSLLPDPTVYRRLVGRLMYLTLTRPDIVFAVHKLSQFMEHPREPHYKAAQHILQYIKGAPSQGLFYPSNSELHIKAFSDSDWAGCPDTRRSTTGYCVFLGHSLVSWRSKKQNTVSRSSAEAEYRAMASAVYSQAAIHIAANPVFHERTKHIEIDCHLVRDKIQEGVIRNLHVPSKHQVADIMTKALGFPLFSSLTVKMGMHNLCTPS</sequence>
<evidence type="ECO:0000256" key="20">
    <source>
        <dbReference type="ARBA" id="ARBA00038043"/>
    </source>
</evidence>
<dbReference type="PROSITE" id="PS00109">
    <property type="entry name" value="PROTEIN_KINASE_TYR"/>
    <property type="match status" value="1"/>
</dbReference>
<dbReference type="FunFam" id="3.80.10.10:FF:000400">
    <property type="entry name" value="Nuclear pore complex protein NUP107"/>
    <property type="match status" value="1"/>
</dbReference>
<keyword evidence="18" id="KW-0675">Receptor</keyword>
<dbReference type="Pfam" id="PF13855">
    <property type="entry name" value="LRR_8"/>
    <property type="match status" value="2"/>
</dbReference>
<dbReference type="InterPro" id="IPR013210">
    <property type="entry name" value="LRR_N_plant-typ"/>
</dbReference>
<keyword evidence="5" id="KW-0964">Secreted</keyword>
<evidence type="ECO:0000256" key="9">
    <source>
        <dbReference type="ARBA" id="ARBA00022679"/>
    </source>
</evidence>
<feature type="compositionally biased region" description="Polar residues" evidence="24">
    <location>
        <begin position="1570"/>
        <end position="1579"/>
    </location>
</feature>
<dbReference type="Pfam" id="PF14223">
    <property type="entry name" value="Retrotran_gag_2"/>
    <property type="match status" value="1"/>
</dbReference>
<evidence type="ECO:0000256" key="14">
    <source>
        <dbReference type="ARBA" id="ARBA00022777"/>
    </source>
</evidence>
<dbReference type="Pfam" id="PF00560">
    <property type="entry name" value="LRR_1"/>
    <property type="match status" value="5"/>
</dbReference>
<dbReference type="PROSITE" id="PS50994">
    <property type="entry name" value="INTEGRASE"/>
    <property type="match status" value="1"/>
</dbReference>
<dbReference type="InterPro" id="IPR001245">
    <property type="entry name" value="Ser-Thr/Tyr_kinase_cat_dom"/>
</dbReference>
<dbReference type="Gene3D" id="3.80.10.10">
    <property type="entry name" value="Ribonuclease Inhibitor"/>
    <property type="match status" value="4"/>
</dbReference>
<comment type="subcellular location">
    <subcellularLocation>
        <location evidence="1">Cell membrane</location>
        <topology evidence="1">Single-pass membrane protein</topology>
    </subcellularLocation>
    <subcellularLocation>
        <location evidence="3">Membrane</location>
        <topology evidence="3">Single-pass type I membrane protein</topology>
    </subcellularLocation>
    <subcellularLocation>
        <location evidence="2">Secreted</location>
        <location evidence="2">Cell wall</location>
    </subcellularLocation>
</comment>
<dbReference type="SUPFAM" id="SSF56112">
    <property type="entry name" value="Protein kinase-like (PK-like)"/>
    <property type="match status" value="1"/>
</dbReference>
<keyword evidence="11" id="KW-0732">Signal</keyword>
<evidence type="ECO:0000256" key="6">
    <source>
        <dbReference type="ARBA" id="ARBA00022527"/>
    </source>
</evidence>
<dbReference type="SMART" id="SM00369">
    <property type="entry name" value="LRR_TYP"/>
    <property type="match status" value="9"/>
</dbReference>
<dbReference type="InterPro" id="IPR000719">
    <property type="entry name" value="Prot_kinase_dom"/>
</dbReference>
<comment type="similarity">
    <text evidence="20">Belongs to the polygalacturonase-inhibiting protein family.</text>
</comment>
<comment type="catalytic activity">
    <reaction evidence="22">
        <text>L-seryl-[protein] + ATP = O-phospho-L-seryl-[protein] + ADP + H(+)</text>
        <dbReference type="Rhea" id="RHEA:17989"/>
        <dbReference type="Rhea" id="RHEA-COMP:9863"/>
        <dbReference type="Rhea" id="RHEA-COMP:11604"/>
        <dbReference type="ChEBI" id="CHEBI:15378"/>
        <dbReference type="ChEBI" id="CHEBI:29999"/>
        <dbReference type="ChEBI" id="CHEBI:30616"/>
        <dbReference type="ChEBI" id="CHEBI:83421"/>
        <dbReference type="ChEBI" id="CHEBI:456216"/>
        <dbReference type="EC" id="2.7.11.1"/>
    </reaction>
</comment>
<keyword evidence="16 25" id="KW-1133">Transmembrane helix</keyword>
<dbReference type="GO" id="GO:0005886">
    <property type="term" value="C:plasma membrane"/>
    <property type="evidence" value="ECO:0007669"/>
    <property type="project" value="UniProtKB-SubCell"/>
</dbReference>
<dbReference type="Pfam" id="PF13976">
    <property type="entry name" value="gag_pre-integrs"/>
    <property type="match status" value="1"/>
</dbReference>
<dbReference type="InterPro" id="IPR001584">
    <property type="entry name" value="Integrase_cat-core"/>
</dbReference>
<keyword evidence="19" id="KW-0325">Glycoprotein</keyword>
<dbReference type="GO" id="GO:0009653">
    <property type="term" value="P:anatomical structure morphogenesis"/>
    <property type="evidence" value="ECO:0007669"/>
    <property type="project" value="UniProtKB-ARBA"/>
</dbReference>
<evidence type="ECO:0000256" key="3">
    <source>
        <dbReference type="ARBA" id="ARBA00004479"/>
    </source>
</evidence>
<dbReference type="FunFam" id="3.80.10.10:FF:000095">
    <property type="entry name" value="LRR receptor-like serine/threonine-protein kinase GSO1"/>
    <property type="match status" value="1"/>
</dbReference>
<evidence type="ECO:0000256" key="12">
    <source>
        <dbReference type="ARBA" id="ARBA00022737"/>
    </source>
</evidence>
<gene>
    <name evidence="28" type="ORF">FSB_LOCUS32103</name>
</gene>
<dbReference type="InterPro" id="IPR032675">
    <property type="entry name" value="LRR_dom_sf"/>
</dbReference>
<dbReference type="Pfam" id="PF07714">
    <property type="entry name" value="PK_Tyr_Ser-Thr"/>
    <property type="match status" value="1"/>
</dbReference>
<dbReference type="PROSITE" id="PS00107">
    <property type="entry name" value="PROTEIN_KINASE_ATP"/>
    <property type="match status" value="1"/>
</dbReference>
<dbReference type="InterPro" id="IPR017441">
    <property type="entry name" value="Protein_kinase_ATP_BS"/>
</dbReference>
<dbReference type="PROSITE" id="PS50011">
    <property type="entry name" value="PROTEIN_KINASE_DOM"/>
    <property type="match status" value="1"/>
</dbReference>
<accession>A0A2N9GXW4</accession>
<keyword evidence="17 25" id="KW-0472">Membrane</keyword>
<dbReference type="InterPro" id="IPR043502">
    <property type="entry name" value="DNA/RNA_pol_sf"/>
</dbReference>
<dbReference type="CDD" id="cd09272">
    <property type="entry name" value="RNase_HI_RT_Ty1"/>
    <property type="match status" value="1"/>
</dbReference>
<keyword evidence="10 25" id="KW-0812">Transmembrane</keyword>
<dbReference type="InterPro" id="IPR011009">
    <property type="entry name" value="Kinase-like_dom_sf"/>
</dbReference>
<dbReference type="Pfam" id="PF25597">
    <property type="entry name" value="SH3_retrovirus"/>
    <property type="match status" value="1"/>
</dbReference>
<dbReference type="InterPro" id="IPR001611">
    <property type="entry name" value="Leu-rich_rpt"/>
</dbReference>
<dbReference type="InterPro" id="IPR003591">
    <property type="entry name" value="Leu-rich_rpt_typical-subtyp"/>
</dbReference>
<evidence type="ECO:0000256" key="13">
    <source>
        <dbReference type="ARBA" id="ARBA00022741"/>
    </source>
</evidence>
<evidence type="ECO:0000256" key="22">
    <source>
        <dbReference type="ARBA" id="ARBA00048679"/>
    </source>
</evidence>
<dbReference type="EC" id="2.7.11.1" evidence="4"/>
<keyword evidence="8" id="KW-0433">Leucine-rich repeat</keyword>
<evidence type="ECO:0000256" key="25">
    <source>
        <dbReference type="SAM" id="Phobius"/>
    </source>
</evidence>
<dbReference type="PANTHER" id="PTHR27000:SF775">
    <property type="entry name" value="PLANT INTRACELLULAR RAS-GROUP-RELATED LRR PROTEIN 3"/>
    <property type="match status" value="1"/>
</dbReference>
<evidence type="ECO:0000256" key="7">
    <source>
        <dbReference type="ARBA" id="ARBA00022553"/>
    </source>
</evidence>
<keyword evidence="9" id="KW-0808">Transferase</keyword>
<evidence type="ECO:0000259" key="26">
    <source>
        <dbReference type="PROSITE" id="PS50011"/>
    </source>
</evidence>
<feature type="compositionally biased region" description="Low complexity" evidence="24">
    <location>
        <begin position="1558"/>
        <end position="1569"/>
    </location>
</feature>
<feature type="region of interest" description="Disordered" evidence="24">
    <location>
        <begin position="1554"/>
        <end position="1579"/>
    </location>
</feature>
<keyword evidence="13 23" id="KW-0547">Nucleotide-binding</keyword>
<keyword evidence="7" id="KW-0597">Phosphoprotein</keyword>
<comment type="catalytic activity">
    <reaction evidence="21">
        <text>L-threonyl-[protein] + ATP = O-phospho-L-threonyl-[protein] + ADP + H(+)</text>
        <dbReference type="Rhea" id="RHEA:46608"/>
        <dbReference type="Rhea" id="RHEA-COMP:11060"/>
        <dbReference type="Rhea" id="RHEA-COMP:11605"/>
        <dbReference type="ChEBI" id="CHEBI:15378"/>
        <dbReference type="ChEBI" id="CHEBI:30013"/>
        <dbReference type="ChEBI" id="CHEBI:30616"/>
        <dbReference type="ChEBI" id="CHEBI:61977"/>
        <dbReference type="ChEBI" id="CHEBI:456216"/>
        <dbReference type="EC" id="2.7.11.1"/>
    </reaction>
</comment>
<feature type="binding site" evidence="23">
    <location>
        <position position="719"/>
    </location>
    <ligand>
        <name>ATP</name>
        <dbReference type="ChEBI" id="CHEBI:30616"/>
    </ligand>
</feature>
<dbReference type="Pfam" id="PF00665">
    <property type="entry name" value="rve"/>
    <property type="match status" value="1"/>
</dbReference>
<dbReference type="GO" id="GO:0099402">
    <property type="term" value="P:plant organ development"/>
    <property type="evidence" value="ECO:0007669"/>
    <property type="project" value="UniProtKB-ARBA"/>
</dbReference>
<dbReference type="Gene3D" id="3.30.200.20">
    <property type="entry name" value="Phosphorylase Kinase, domain 1"/>
    <property type="match status" value="1"/>
</dbReference>
<evidence type="ECO:0000259" key="27">
    <source>
        <dbReference type="PROSITE" id="PS50994"/>
    </source>
</evidence>
<dbReference type="SUPFAM" id="SSF56672">
    <property type="entry name" value="DNA/RNA polymerases"/>
    <property type="match status" value="1"/>
</dbReference>
<evidence type="ECO:0000256" key="4">
    <source>
        <dbReference type="ARBA" id="ARBA00012513"/>
    </source>
</evidence>
<evidence type="ECO:0000256" key="19">
    <source>
        <dbReference type="ARBA" id="ARBA00023180"/>
    </source>
</evidence>
<dbReference type="Pfam" id="PF08263">
    <property type="entry name" value="LRRNT_2"/>
    <property type="match status" value="1"/>
</dbReference>
<evidence type="ECO:0000256" key="5">
    <source>
        <dbReference type="ARBA" id="ARBA00022512"/>
    </source>
</evidence>
<dbReference type="GO" id="GO:0004674">
    <property type="term" value="F:protein serine/threonine kinase activity"/>
    <property type="evidence" value="ECO:0007669"/>
    <property type="project" value="UniProtKB-KW"/>
</dbReference>
<evidence type="ECO:0000256" key="16">
    <source>
        <dbReference type="ARBA" id="ARBA00022989"/>
    </source>
</evidence>
<evidence type="ECO:0000256" key="24">
    <source>
        <dbReference type="SAM" id="MobiDB-lite"/>
    </source>
</evidence>
<dbReference type="InterPro" id="IPR008266">
    <property type="entry name" value="Tyr_kinase_AS"/>
</dbReference>
<keyword evidence="15 23" id="KW-0067">ATP-binding</keyword>
<keyword evidence="6" id="KW-0723">Serine/threonine-protein kinase</keyword>
<dbReference type="Gene3D" id="3.30.420.10">
    <property type="entry name" value="Ribonuclease H-like superfamily/Ribonuclease H"/>
    <property type="match status" value="1"/>
</dbReference>
<evidence type="ECO:0000256" key="8">
    <source>
        <dbReference type="ARBA" id="ARBA00022614"/>
    </source>
</evidence>
<evidence type="ECO:0000256" key="10">
    <source>
        <dbReference type="ARBA" id="ARBA00022692"/>
    </source>
</evidence>
<dbReference type="FunFam" id="1.10.510.10:FF:001023">
    <property type="entry name" value="Os07g0541700 protein"/>
    <property type="match status" value="1"/>
</dbReference>
<dbReference type="GO" id="GO:0015074">
    <property type="term" value="P:DNA integration"/>
    <property type="evidence" value="ECO:0007669"/>
    <property type="project" value="InterPro"/>
</dbReference>
<dbReference type="PANTHER" id="PTHR27000">
    <property type="entry name" value="LEUCINE-RICH REPEAT RECEPTOR-LIKE PROTEIN KINASE FAMILY PROTEIN-RELATED"/>
    <property type="match status" value="1"/>
</dbReference>